<dbReference type="InterPro" id="IPR025110">
    <property type="entry name" value="AMP-bd_C"/>
</dbReference>
<feature type="region of interest" description="Disordered" evidence="3">
    <location>
        <begin position="349"/>
        <end position="369"/>
    </location>
</feature>
<accession>A0A7R7DJG5</accession>
<dbReference type="Gene3D" id="3.30.300.30">
    <property type="match status" value="1"/>
</dbReference>
<evidence type="ECO:0000256" key="1">
    <source>
        <dbReference type="ARBA" id="ARBA00006432"/>
    </source>
</evidence>
<dbReference type="SUPFAM" id="SSF56801">
    <property type="entry name" value="Acetyl-CoA synthetase-like"/>
    <property type="match status" value="1"/>
</dbReference>
<dbReference type="Pfam" id="PF13193">
    <property type="entry name" value="AMP-binding_C"/>
    <property type="match status" value="1"/>
</dbReference>
<proteinExistence type="inferred from homology"/>
<feature type="compositionally biased region" description="Acidic residues" evidence="3">
    <location>
        <begin position="349"/>
        <end position="358"/>
    </location>
</feature>
<feature type="domain" description="AMP-dependent synthetase/ligase" evidence="4">
    <location>
        <begin position="16"/>
        <end position="381"/>
    </location>
</feature>
<evidence type="ECO:0000259" key="5">
    <source>
        <dbReference type="Pfam" id="PF13193"/>
    </source>
</evidence>
<evidence type="ECO:0000313" key="6">
    <source>
        <dbReference type="EMBL" id="BCJ32681.1"/>
    </source>
</evidence>
<dbReference type="GO" id="GO:0031956">
    <property type="term" value="F:medium-chain fatty acid-CoA ligase activity"/>
    <property type="evidence" value="ECO:0007669"/>
    <property type="project" value="TreeGrafter"/>
</dbReference>
<sequence length="518" mass="54027">MAVSQDIRNIADLVPRAAQARPDHVALRLGDTELTWSALADRVGAVAAALRARALTAGDRLVIALPNGIEWVVGYFAAMRADLVPVPVNPGYTGAELARLLTDCGARILLGTPAVHDASAGIEVPYRFVVGGTHRLAEPYQQLADAGRDADAPAPGRGGEDVAVLLYTSGTSGRPRAAMLSHRALLANGAQMGRLDPAPVGVDDVVLLALPLFHAFGLGPGLHEVARYGATGVLVPRFDAEATLAEIDRYQVTTVLGVPAMFASWAAHGDLTDPLRSVRLAVSGAAPLPPAPRKALQDNGITLHEGYGLTEAAPVVTSTLAAPTAKPGSVGRPLPGIELRLIGADGEPLTEADSEADENASPGTDPGEVVVRGDNLFSGYWPNGADGPDPDGWWRTGDIGYLDADGDLFLVDRVDELILVSGFNVYPREVEAVLAAHPAVREAAVVGVPHPLTGQAVRGYVVPEPGVAATEEELIAYCHRSLAHFKCPVAVEIVARLPHSATGKVRKAELPHGTTPTG</sequence>
<dbReference type="InterPro" id="IPR000873">
    <property type="entry name" value="AMP-dep_synth/lig_dom"/>
</dbReference>
<evidence type="ECO:0000259" key="4">
    <source>
        <dbReference type="Pfam" id="PF00501"/>
    </source>
</evidence>
<dbReference type="PANTHER" id="PTHR43201">
    <property type="entry name" value="ACYL-COA SYNTHETASE"/>
    <property type="match status" value="1"/>
</dbReference>
<dbReference type="Proteomes" id="UP000611640">
    <property type="component" value="Chromosome"/>
</dbReference>
<comment type="similarity">
    <text evidence="1">Belongs to the ATP-dependent AMP-binding enzyme family.</text>
</comment>
<evidence type="ECO:0000256" key="2">
    <source>
        <dbReference type="ARBA" id="ARBA00022598"/>
    </source>
</evidence>
<protein>
    <submittedName>
        <fullName evidence="6">Long-chain acyl-CoA synthetase</fullName>
    </submittedName>
</protein>
<feature type="domain" description="AMP-binding enzyme C-terminal" evidence="5">
    <location>
        <begin position="429"/>
        <end position="504"/>
    </location>
</feature>
<dbReference type="EMBL" id="AP023355">
    <property type="protein sequence ID" value="BCJ32681.1"/>
    <property type="molecule type" value="Genomic_DNA"/>
</dbReference>
<dbReference type="GO" id="GO:0006631">
    <property type="term" value="P:fatty acid metabolic process"/>
    <property type="evidence" value="ECO:0007669"/>
    <property type="project" value="TreeGrafter"/>
</dbReference>
<dbReference type="AlphaFoldDB" id="A0A7R7DJG5"/>
<evidence type="ECO:0000313" key="7">
    <source>
        <dbReference type="Proteomes" id="UP000611640"/>
    </source>
</evidence>
<keyword evidence="2" id="KW-0436">Ligase</keyword>
<dbReference type="KEGG" id="atl:Athai_01840"/>
<evidence type="ECO:0000256" key="3">
    <source>
        <dbReference type="SAM" id="MobiDB-lite"/>
    </source>
</evidence>
<keyword evidence="7" id="KW-1185">Reference proteome</keyword>
<reference evidence="6 7" key="1">
    <citation type="submission" date="2020-08" db="EMBL/GenBank/DDBJ databases">
        <title>Whole genome shotgun sequence of Actinocatenispora thailandica NBRC 105041.</title>
        <authorList>
            <person name="Komaki H."/>
            <person name="Tamura T."/>
        </authorList>
    </citation>
    <scope>NUCLEOTIDE SEQUENCE [LARGE SCALE GENOMIC DNA]</scope>
    <source>
        <strain evidence="6 7">NBRC 105041</strain>
    </source>
</reference>
<dbReference type="Gene3D" id="3.40.50.12780">
    <property type="entry name" value="N-terminal domain of ligase-like"/>
    <property type="match status" value="1"/>
</dbReference>
<dbReference type="InterPro" id="IPR020845">
    <property type="entry name" value="AMP-binding_CS"/>
</dbReference>
<dbReference type="Pfam" id="PF00501">
    <property type="entry name" value="AMP-binding"/>
    <property type="match status" value="1"/>
</dbReference>
<name>A0A7R7DJG5_9ACTN</name>
<dbReference type="InterPro" id="IPR042099">
    <property type="entry name" value="ANL_N_sf"/>
</dbReference>
<gene>
    <name evidence="6" type="primary">fadD_1</name>
    <name evidence="6" type="ORF">Athai_01840</name>
</gene>
<dbReference type="InterPro" id="IPR045851">
    <property type="entry name" value="AMP-bd_C_sf"/>
</dbReference>
<dbReference type="PROSITE" id="PS00455">
    <property type="entry name" value="AMP_BINDING"/>
    <property type="match status" value="1"/>
</dbReference>
<dbReference type="PANTHER" id="PTHR43201:SF5">
    <property type="entry name" value="MEDIUM-CHAIN ACYL-COA LIGASE ACSF2, MITOCHONDRIAL"/>
    <property type="match status" value="1"/>
</dbReference>
<organism evidence="6 7">
    <name type="scientific">Actinocatenispora thailandica</name>
    <dbReference type="NCBI Taxonomy" id="227318"/>
    <lineage>
        <taxon>Bacteria</taxon>
        <taxon>Bacillati</taxon>
        <taxon>Actinomycetota</taxon>
        <taxon>Actinomycetes</taxon>
        <taxon>Micromonosporales</taxon>
        <taxon>Micromonosporaceae</taxon>
        <taxon>Actinocatenispora</taxon>
    </lineage>
</organism>